<evidence type="ECO:0000256" key="5">
    <source>
        <dbReference type="ARBA" id="ARBA00022741"/>
    </source>
</evidence>
<sequence length="405" mass="42758">MDDSPQGAAFGGAAPGNGPSFSRRTLIALDCLAAAAYSCVLLSRTLAPGQAYVPGVPMWVDGLIVAGVGLPVAVRRLWPVPVFCAVLALSLAAVFLGVMRDPFVAASYALYTVVAGRRAVGRVATSAVGVLSGTGFIGLLTLGLSLPATPSLWMNRLGLIPVGLVAMGGTYTIGRAVRERRAYAARWAEQLARRAVAEERLRIARELHDIVAHSLSLIAVKAGIAHHVAGARPDDTVEALRVIEATSRDALTEMRHMLGVLRSETDVDLAPAPGLSGLPTLAERAALAGVHVDLDVRGADDLPEGVELSIYRIAQESLTNVVKHAAPARCRVRIEADGREALIEVTDDGPGHRVLPHTAGHGLTGMRERVMMYGGAFTAGPRREGGFGVSARLPYEPRRLMMEES</sequence>
<evidence type="ECO:0000259" key="11">
    <source>
        <dbReference type="Pfam" id="PF07730"/>
    </source>
</evidence>
<dbReference type="InterPro" id="IPR011712">
    <property type="entry name" value="Sig_transdc_His_kin_sub3_dim/P"/>
</dbReference>
<feature type="transmembrane region" description="Helical" evidence="9">
    <location>
        <begin position="55"/>
        <end position="74"/>
    </location>
</feature>
<keyword evidence="5" id="KW-0547">Nucleotide-binding</keyword>
<evidence type="ECO:0000256" key="7">
    <source>
        <dbReference type="ARBA" id="ARBA00022840"/>
    </source>
</evidence>
<comment type="catalytic activity">
    <reaction evidence="1">
        <text>ATP + protein L-histidine = ADP + protein N-phospho-L-histidine.</text>
        <dbReference type="EC" id="2.7.13.3"/>
    </reaction>
</comment>
<keyword evidence="9" id="KW-0472">Membrane</keyword>
<evidence type="ECO:0000259" key="12">
    <source>
        <dbReference type="Pfam" id="PF23539"/>
    </source>
</evidence>
<dbReference type="CDD" id="cd16917">
    <property type="entry name" value="HATPase_UhpB-NarQ-NarX-like"/>
    <property type="match status" value="1"/>
</dbReference>
<dbReference type="Pfam" id="PF07730">
    <property type="entry name" value="HisKA_3"/>
    <property type="match status" value="1"/>
</dbReference>
<dbReference type="InterPro" id="IPR050482">
    <property type="entry name" value="Sensor_HK_TwoCompSys"/>
</dbReference>
<evidence type="ECO:0000256" key="3">
    <source>
        <dbReference type="ARBA" id="ARBA00022553"/>
    </source>
</evidence>
<dbReference type="Pfam" id="PF23539">
    <property type="entry name" value="DUF7134"/>
    <property type="match status" value="1"/>
</dbReference>
<feature type="transmembrane region" description="Helical" evidence="9">
    <location>
        <begin position="158"/>
        <end position="177"/>
    </location>
</feature>
<evidence type="ECO:0000313" key="14">
    <source>
        <dbReference type="Proteomes" id="UP001551675"/>
    </source>
</evidence>
<dbReference type="InterPro" id="IPR055558">
    <property type="entry name" value="DUF7134"/>
</dbReference>
<evidence type="ECO:0000256" key="4">
    <source>
        <dbReference type="ARBA" id="ARBA00022679"/>
    </source>
</evidence>
<keyword evidence="3" id="KW-0597">Phosphoprotein</keyword>
<comment type="caution">
    <text evidence="13">The sequence shown here is derived from an EMBL/GenBank/DDBJ whole genome shotgun (WGS) entry which is preliminary data.</text>
</comment>
<dbReference type="InterPro" id="IPR036890">
    <property type="entry name" value="HATPase_C_sf"/>
</dbReference>
<feature type="transmembrane region" description="Helical" evidence="9">
    <location>
        <begin position="119"/>
        <end position="146"/>
    </location>
</feature>
<reference evidence="13 14" key="1">
    <citation type="submission" date="2024-06" db="EMBL/GenBank/DDBJ databases">
        <title>The Natural Products Discovery Center: Release of the First 8490 Sequenced Strains for Exploring Actinobacteria Biosynthetic Diversity.</title>
        <authorList>
            <person name="Kalkreuter E."/>
            <person name="Kautsar S.A."/>
            <person name="Yang D."/>
            <person name="Bader C.D."/>
            <person name="Teijaro C.N."/>
            <person name="Fluegel L."/>
            <person name="Davis C.M."/>
            <person name="Simpson J.R."/>
            <person name="Lauterbach L."/>
            <person name="Steele A.D."/>
            <person name="Gui C."/>
            <person name="Meng S."/>
            <person name="Li G."/>
            <person name="Viehrig K."/>
            <person name="Ye F."/>
            <person name="Su P."/>
            <person name="Kiefer A.F."/>
            <person name="Nichols A."/>
            <person name="Cepeda A.J."/>
            <person name="Yan W."/>
            <person name="Fan B."/>
            <person name="Jiang Y."/>
            <person name="Adhikari A."/>
            <person name="Zheng C.-J."/>
            <person name="Schuster L."/>
            <person name="Cowan T.M."/>
            <person name="Smanski M.J."/>
            <person name="Chevrette M.G."/>
            <person name="De Carvalho L.P.S."/>
            <person name="Shen B."/>
        </authorList>
    </citation>
    <scope>NUCLEOTIDE SEQUENCE [LARGE SCALE GENOMIC DNA]</scope>
    <source>
        <strain evidence="13 14">NPDC050100</strain>
    </source>
</reference>
<proteinExistence type="predicted"/>
<accession>A0ABV3G756</accession>
<dbReference type="Gene3D" id="3.30.565.10">
    <property type="entry name" value="Histidine kinase-like ATPase, C-terminal domain"/>
    <property type="match status" value="1"/>
</dbReference>
<name>A0ABV3G756_MICGL</name>
<dbReference type="Gene3D" id="1.20.5.1930">
    <property type="match status" value="1"/>
</dbReference>
<feature type="transmembrane region" description="Helical" evidence="9">
    <location>
        <begin position="25"/>
        <end position="43"/>
    </location>
</feature>
<feature type="domain" description="Histidine kinase/HSP90-like ATPase" evidence="10">
    <location>
        <begin position="306"/>
        <end position="396"/>
    </location>
</feature>
<keyword evidence="7" id="KW-0067">ATP-binding</keyword>
<dbReference type="Proteomes" id="UP001551675">
    <property type="component" value="Unassembled WGS sequence"/>
</dbReference>
<organism evidence="13 14">
    <name type="scientific">Microtetraspora glauca</name>
    <dbReference type="NCBI Taxonomy" id="1996"/>
    <lineage>
        <taxon>Bacteria</taxon>
        <taxon>Bacillati</taxon>
        <taxon>Actinomycetota</taxon>
        <taxon>Actinomycetes</taxon>
        <taxon>Streptosporangiales</taxon>
        <taxon>Streptosporangiaceae</taxon>
        <taxon>Microtetraspora</taxon>
    </lineage>
</organism>
<protein>
    <recommendedName>
        <fullName evidence="2">histidine kinase</fullName>
        <ecNumber evidence="2">2.7.13.3</ecNumber>
    </recommendedName>
</protein>
<keyword evidence="6 13" id="KW-0418">Kinase</keyword>
<evidence type="ECO:0000256" key="6">
    <source>
        <dbReference type="ARBA" id="ARBA00022777"/>
    </source>
</evidence>
<dbReference type="GO" id="GO:0016301">
    <property type="term" value="F:kinase activity"/>
    <property type="evidence" value="ECO:0007669"/>
    <property type="project" value="UniProtKB-KW"/>
</dbReference>
<keyword evidence="9" id="KW-1133">Transmembrane helix</keyword>
<evidence type="ECO:0000256" key="9">
    <source>
        <dbReference type="SAM" id="Phobius"/>
    </source>
</evidence>
<evidence type="ECO:0000256" key="8">
    <source>
        <dbReference type="ARBA" id="ARBA00023012"/>
    </source>
</evidence>
<dbReference type="EMBL" id="JBFALK010000001">
    <property type="protein sequence ID" value="MEV0967447.1"/>
    <property type="molecule type" value="Genomic_DNA"/>
</dbReference>
<evidence type="ECO:0000259" key="10">
    <source>
        <dbReference type="Pfam" id="PF02518"/>
    </source>
</evidence>
<dbReference type="Pfam" id="PF02518">
    <property type="entry name" value="HATPase_c"/>
    <property type="match status" value="1"/>
</dbReference>
<dbReference type="EC" id="2.7.13.3" evidence="2"/>
<dbReference type="PANTHER" id="PTHR24421:SF10">
    <property type="entry name" value="NITRATE_NITRITE SENSOR PROTEIN NARQ"/>
    <property type="match status" value="1"/>
</dbReference>
<evidence type="ECO:0000256" key="1">
    <source>
        <dbReference type="ARBA" id="ARBA00000085"/>
    </source>
</evidence>
<keyword evidence="14" id="KW-1185">Reference proteome</keyword>
<dbReference type="RefSeq" id="WP_358129205.1">
    <property type="nucleotide sequence ID" value="NZ_JBFALK010000001.1"/>
</dbReference>
<keyword evidence="8" id="KW-0902">Two-component regulatory system</keyword>
<gene>
    <name evidence="13" type="ORF">AB0I59_02330</name>
</gene>
<evidence type="ECO:0000256" key="2">
    <source>
        <dbReference type="ARBA" id="ARBA00012438"/>
    </source>
</evidence>
<keyword evidence="9" id="KW-0812">Transmembrane</keyword>
<feature type="domain" description="DUF7134" evidence="12">
    <location>
        <begin position="21"/>
        <end position="181"/>
    </location>
</feature>
<keyword evidence="4" id="KW-0808">Transferase</keyword>
<feature type="transmembrane region" description="Helical" evidence="9">
    <location>
        <begin position="80"/>
        <end position="98"/>
    </location>
</feature>
<feature type="domain" description="Signal transduction histidine kinase subgroup 3 dimerisation and phosphoacceptor" evidence="11">
    <location>
        <begin position="199"/>
        <end position="264"/>
    </location>
</feature>
<dbReference type="InterPro" id="IPR003594">
    <property type="entry name" value="HATPase_dom"/>
</dbReference>
<dbReference type="SUPFAM" id="SSF55874">
    <property type="entry name" value="ATPase domain of HSP90 chaperone/DNA topoisomerase II/histidine kinase"/>
    <property type="match status" value="1"/>
</dbReference>
<dbReference type="PANTHER" id="PTHR24421">
    <property type="entry name" value="NITRATE/NITRITE SENSOR PROTEIN NARX-RELATED"/>
    <property type="match status" value="1"/>
</dbReference>
<evidence type="ECO:0000313" key="13">
    <source>
        <dbReference type="EMBL" id="MEV0967447.1"/>
    </source>
</evidence>